<dbReference type="GO" id="GO:0003964">
    <property type="term" value="F:RNA-directed DNA polymerase activity"/>
    <property type="evidence" value="ECO:0007669"/>
    <property type="project" value="UniProtKB-KW"/>
</dbReference>
<name>A0A453D1X9_AEGTS</name>
<dbReference type="Pfam" id="PF17921">
    <property type="entry name" value="Integrase_H2C2"/>
    <property type="match status" value="1"/>
</dbReference>
<evidence type="ECO:0000256" key="5">
    <source>
        <dbReference type="ARBA" id="ARBA00022801"/>
    </source>
</evidence>
<proteinExistence type="predicted"/>
<keyword evidence="3" id="KW-0540">Nuclease</keyword>
<keyword evidence="10" id="KW-1185">Reference proteome</keyword>
<keyword evidence="2" id="KW-0548">Nucleotidyltransferase</keyword>
<accession>A0A453D1X9</accession>
<evidence type="ECO:0000259" key="8">
    <source>
        <dbReference type="Pfam" id="PF17921"/>
    </source>
</evidence>
<evidence type="ECO:0000313" key="9">
    <source>
        <dbReference type="EnsemblPlants" id="AET2Gv21057800.1"/>
    </source>
</evidence>
<dbReference type="InterPro" id="IPR041588">
    <property type="entry name" value="Integrase_H2C2"/>
</dbReference>
<evidence type="ECO:0000256" key="3">
    <source>
        <dbReference type="ARBA" id="ARBA00022722"/>
    </source>
</evidence>
<protein>
    <recommendedName>
        <fullName evidence="11">Integrase zinc-binding domain-containing protein</fullName>
    </recommendedName>
</protein>
<sequence length="214" mass="23931">MMAIDKWRPYLQRAPFEIVTDHKSLCSLGDQQLVTDLQRKAMSKMVGLQFMFRYKKGTDNGAADALSRVGHLLALDALSVCQPQWLQEVANLYETDADAQELLAKLALCDTDDQGRTLQQGVIRQCGRLWIGANTVLQTKLIAALHHSAVGGHSGATATYQRVRKLFAWTGLKRAVEEFVRQCGICQHAKHEQTHSAGKLQPLPIPQEPWRDIT</sequence>
<dbReference type="Pfam" id="PF17917">
    <property type="entry name" value="RT_RNaseH"/>
    <property type="match status" value="1"/>
</dbReference>
<organism evidence="9 10">
    <name type="scientific">Aegilops tauschii subsp. strangulata</name>
    <name type="common">Goatgrass</name>
    <dbReference type="NCBI Taxonomy" id="200361"/>
    <lineage>
        <taxon>Eukaryota</taxon>
        <taxon>Viridiplantae</taxon>
        <taxon>Streptophyta</taxon>
        <taxon>Embryophyta</taxon>
        <taxon>Tracheophyta</taxon>
        <taxon>Spermatophyta</taxon>
        <taxon>Magnoliopsida</taxon>
        <taxon>Liliopsida</taxon>
        <taxon>Poales</taxon>
        <taxon>Poaceae</taxon>
        <taxon>BOP clade</taxon>
        <taxon>Pooideae</taxon>
        <taxon>Triticodae</taxon>
        <taxon>Triticeae</taxon>
        <taxon>Triticinae</taxon>
        <taxon>Aegilops</taxon>
    </lineage>
</organism>
<keyword evidence="4" id="KW-0255">Endonuclease</keyword>
<evidence type="ECO:0000256" key="1">
    <source>
        <dbReference type="ARBA" id="ARBA00022679"/>
    </source>
</evidence>
<evidence type="ECO:0000256" key="2">
    <source>
        <dbReference type="ARBA" id="ARBA00022695"/>
    </source>
</evidence>
<evidence type="ECO:0000259" key="7">
    <source>
        <dbReference type="Pfam" id="PF17917"/>
    </source>
</evidence>
<evidence type="ECO:0008006" key="11">
    <source>
        <dbReference type="Google" id="ProtNLM"/>
    </source>
</evidence>
<dbReference type="EnsemblPlants" id="AET2Gv21057800.1">
    <property type="protein sequence ID" value="AET2Gv21057800.1"/>
    <property type="gene ID" value="AET2Gv21057800"/>
</dbReference>
<keyword evidence="5" id="KW-0378">Hydrolase</keyword>
<reference evidence="9" key="4">
    <citation type="submission" date="2019-03" db="UniProtKB">
        <authorList>
            <consortium name="EnsemblPlants"/>
        </authorList>
    </citation>
    <scope>IDENTIFICATION</scope>
</reference>
<reference evidence="10" key="2">
    <citation type="journal article" date="2017" name="Nat. Plants">
        <title>The Aegilops tauschii genome reveals multiple impacts of transposons.</title>
        <authorList>
            <person name="Zhao G."/>
            <person name="Zou C."/>
            <person name="Li K."/>
            <person name="Wang K."/>
            <person name="Li T."/>
            <person name="Gao L."/>
            <person name="Zhang X."/>
            <person name="Wang H."/>
            <person name="Yang Z."/>
            <person name="Liu X."/>
            <person name="Jiang W."/>
            <person name="Mao L."/>
            <person name="Kong X."/>
            <person name="Jiao Y."/>
            <person name="Jia J."/>
        </authorList>
    </citation>
    <scope>NUCLEOTIDE SEQUENCE [LARGE SCALE GENOMIC DNA]</scope>
    <source>
        <strain evidence="10">cv. AL8/78</strain>
    </source>
</reference>
<dbReference type="PANTHER" id="PTHR37984:SF5">
    <property type="entry name" value="PROTEIN NYNRIN-LIKE"/>
    <property type="match status" value="1"/>
</dbReference>
<keyword evidence="1" id="KW-0808">Transferase</keyword>
<feature type="domain" description="Reverse transcriptase RNase H-like" evidence="7">
    <location>
        <begin position="2"/>
        <end position="39"/>
    </location>
</feature>
<dbReference type="Gramene" id="AET2Gv21057800.1">
    <property type="protein sequence ID" value="AET2Gv21057800.1"/>
    <property type="gene ID" value="AET2Gv21057800"/>
</dbReference>
<evidence type="ECO:0000256" key="6">
    <source>
        <dbReference type="ARBA" id="ARBA00022918"/>
    </source>
</evidence>
<keyword evidence="6" id="KW-0695">RNA-directed DNA polymerase</keyword>
<dbReference type="Gene3D" id="1.10.340.70">
    <property type="match status" value="1"/>
</dbReference>
<dbReference type="InterPro" id="IPR050951">
    <property type="entry name" value="Retrovirus_Pol_polyprotein"/>
</dbReference>
<dbReference type="InterPro" id="IPR041373">
    <property type="entry name" value="RT_RNaseH"/>
</dbReference>
<dbReference type="AlphaFoldDB" id="A0A453D1X9"/>
<dbReference type="GO" id="GO:0016787">
    <property type="term" value="F:hydrolase activity"/>
    <property type="evidence" value="ECO:0007669"/>
    <property type="project" value="UniProtKB-KW"/>
</dbReference>
<reference evidence="9" key="3">
    <citation type="journal article" date="2017" name="Nature">
        <title>Genome sequence of the progenitor of the wheat D genome Aegilops tauschii.</title>
        <authorList>
            <person name="Luo M.C."/>
            <person name="Gu Y.Q."/>
            <person name="Puiu D."/>
            <person name="Wang H."/>
            <person name="Twardziok S.O."/>
            <person name="Deal K.R."/>
            <person name="Huo N."/>
            <person name="Zhu T."/>
            <person name="Wang L."/>
            <person name="Wang Y."/>
            <person name="McGuire P.E."/>
            <person name="Liu S."/>
            <person name="Long H."/>
            <person name="Ramasamy R.K."/>
            <person name="Rodriguez J.C."/>
            <person name="Van S.L."/>
            <person name="Yuan L."/>
            <person name="Wang Z."/>
            <person name="Xia Z."/>
            <person name="Xiao L."/>
            <person name="Anderson O.D."/>
            <person name="Ouyang S."/>
            <person name="Liang Y."/>
            <person name="Zimin A.V."/>
            <person name="Pertea G."/>
            <person name="Qi P."/>
            <person name="Bennetzen J.L."/>
            <person name="Dai X."/>
            <person name="Dawson M.W."/>
            <person name="Muller H.G."/>
            <person name="Kugler K."/>
            <person name="Rivarola-Duarte L."/>
            <person name="Spannagl M."/>
            <person name="Mayer K.F.X."/>
            <person name="Lu F.H."/>
            <person name="Bevan M.W."/>
            <person name="Leroy P."/>
            <person name="Li P."/>
            <person name="You F.M."/>
            <person name="Sun Q."/>
            <person name="Liu Z."/>
            <person name="Lyons E."/>
            <person name="Wicker T."/>
            <person name="Salzberg S.L."/>
            <person name="Devos K.M."/>
            <person name="Dvorak J."/>
        </authorList>
    </citation>
    <scope>NUCLEOTIDE SEQUENCE [LARGE SCALE GENOMIC DNA]</scope>
    <source>
        <strain evidence="9">cv. AL8/78</strain>
    </source>
</reference>
<reference evidence="9" key="5">
    <citation type="journal article" date="2021" name="G3 (Bethesda)">
        <title>Aegilops tauschii genome assembly Aet v5.0 features greater sequence contiguity and improved annotation.</title>
        <authorList>
            <person name="Wang L."/>
            <person name="Zhu T."/>
            <person name="Rodriguez J.C."/>
            <person name="Deal K.R."/>
            <person name="Dubcovsky J."/>
            <person name="McGuire P.E."/>
            <person name="Lux T."/>
            <person name="Spannagl M."/>
            <person name="Mayer K.F.X."/>
            <person name="Baldrich P."/>
            <person name="Meyers B.C."/>
            <person name="Huo N."/>
            <person name="Gu Y.Q."/>
            <person name="Zhou H."/>
            <person name="Devos K.M."/>
            <person name="Bennetzen J.L."/>
            <person name="Unver T."/>
            <person name="Budak H."/>
            <person name="Gulick P.J."/>
            <person name="Galiba G."/>
            <person name="Kalapos B."/>
            <person name="Nelson D.R."/>
            <person name="Li P."/>
            <person name="You F.M."/>
            <person name="Luo M.C."/>
            <person name="Dvorak J."/>
        </authorList>
    </citation>
    <scope>NUCLEOTIDE SEQUENCE [LARGE SCALE GENOMIC DNA]</scope>
    <source>
        <strain evidence="9">cv. AL8/78</strain>
    </source>
</reference>
<evidence type="ECO:0000256" key="4">
    <source>
        <dbReference type="ARBA" id="ARBA00022759"/>
    </source>
</evidence>
<reference evidence="10" key="1">
    <citation type="journal article" date="2014" name="Science">
        <title>Ancient hybridizations among the ancestral genomes of bread wheat.</title>
        <authorList>
            <consortium name="International Wheat Genome Sequencing Consortium,"/>
            <person name="Marcussen T."/>
            <person name="Sandve S.R."/>
            <person name="Heier L."/>
            <person name="Spannagl M."/>
            <person name="Pfeifer M."/>
            <person name="Jakobsen K.S."/>
            <person name="Wulff B.B."/>
            <person name="Steuernagel B."/>
            <person name="Mayer K.F."/>
            <person name="Olsen O.A."/>
        </authorList>
    </citation>
    <scope>NUCLEOTIDE SEQUENCE [LARGE SCALE GENOMIC DNA]</scope>
    <source>
        <strain evidence="10">cv. AL8/78</strain>
    </source>
</reference>
<dbReference type="STRING" id="200361.A0A453D1X9"/>
<dbReference type="Proteomes" id="UP000015105">
    <property type="component" value="Chromosome 2D"/>
</dbReference>
<feature type="domain" description="Integrase zinc-binding" evidence="8">
    <location>
        <begin position="136"/>
        <end position="191"/>
    </location>
</feature>
<dbReference type="PANTHER" id="PTHR37984">
    <property type="entry name" value="PROTEIN CBG26694"/>
    <property type="match status" value="1"/>
</dbReference>
<dbReference type="GO" id="GO:0004519">
    <property type="term" value="F:endonuclease activity"/>
    <property type="evidence" value="ECO:0007669"/>
    <property type="project" value="UniProtKB-KW"/>
</dbReference>
<evidence type="ECO:0000313" key="10">
    <source>
        <dbReference type="Proteomes" id="UP000015105"/>
    </source>
</evidence>